<evidence type="ECO:0000313" key="1">
    <source>
        <dbReference type="EMBL" id="JAH41229.1"/>
    </source>
</evidence>
<protein>
    <submittedName>
        <fullName evidence="1">Uncharacterized protein</fullName>
    </submittedName>
</protein>
<sequence length="27" mass="3180">MSINTFLLFLQSINQSTNRLDRHIIGF</sequence>
<organism evidence="1">
    <name type="scientific">Anguilla anguilla</name>
    <name type="common">European freshwater eel</name>
    <name type="synonym">Muraena anguilla</name>
    <dbReference type="NCBI Taxonomy" id="7936"/>
    <lineage>
        <taxon>Eukaryota</taxon>
        <taxon>Metazoa</taxon>
        <taxon>Chordata</taxon>
        <taxon>Craniata</taxon>
        <taxon>Vertebrata</taxon>
        <taxon>Euteleostomi</taxon>
        <taxon>Actinopterygii</taxon>
        <taxon>Neopterygii</taxon>
        <taxon>Teleostei</taxon>
        <taxon>Anguilliformes</taxon>
        <taxon>Anguillidae</taxon>
        <taxon>Anguilla</taxon>
    </lineage>
</organism>
<proteinExistence type="predicted"/>
<dbReference type="EMBL" id="GBXM01067348">
    <property type="protein sequence ID" value="JAH41229.1"/>
    <property type="molecule type" value="Transcribed_RNA"/>
</dbReference>
<reference evidence="1" key="1">
    <citation type="submission" date="2014-11" db="EMBL/GenBank/DDBJ databases">
        <authorList>
            <person name="Amaro Gonzalez C."/>
        </authorList>
    </citation>
    <scope>NUCLEOTIDE SEQUENCE</scope>
</reference>
<reference evidence="1" key="2">
    <citation type="journal article" date="2015" name="Fish Shellfish Immunol.">
        <title>Early steps in the European eel (Anguilla anguilla)-Vibrio vulnificus interaction in the gills: Role of the RtxA13 toxin.</title>
        <authorList>
            <person name="Callol A."/>
            <person name="Pajuelo D."/>
            <person name="Ebbesson L."/>
            <person name="Teles M."/>
            <person name="MacKenzie S."/>
            <person name="Amaro C."/>
        </authorList>
    </citation>
    <scope>NUCLEOTIDE SEQUENCE</scope>
</reference>
<dbReference type="AlphaFoldDB" id="A0A0E9SIQ6"/>
<name>A0A0E9SIQ6_ANGAN</name>
<accession>A0A0E9SIQ6</accession>